<feature type="coiled-coil region" evidence="1">
    <location>
        <begin position="189"/>
        <end position="216"/>
    </location>
</feature>
<reference evidence="3" key="1">
    <citation type="journal article" date="2019" name="Int. J. Syst. Evol. Microbiol.">
        <title>The Global Catalogue of Microorganisms (GCM) 10K type strain sequencing project: providing services to taxonomists for standard genome sequencing and annotation.</title>
        <authorList>
            <consortium name="The Broad Institute Genomics Platform"/>
            <consortium name="The Broad Institute Genome Sequencing Center for Infectious Disease"/>
            <person name="Wu L."/>
            <person name="Ma J."/>
        </authorList>
    </citation>
    <scope>NUCLEOTIDE SEQUENCE [LARGE SCALE GENOMIC DNA]</scope>
    <source>
        <strain evidence="3">KCTC 42587</strain>
    </source>
</reference>
<organism evidence="2 3">
    <name type="scientific">Bizionia sediminis</name>
    <dbReference type="NCBI Taxonomy" id="1737064"/>
    <lineage>
        <taxon>Bacteria</taxon>
        <taxon>Pseudomonadati</taxon>
        <taxon>Bacteroidota</taxon>
        <taxon>Flavobacteriia</taxon>
        <taxon>Flavobacteriales</taxon>
        <taxon>Flavobacteriaceae</taxon>
        <taxon>Bizionia</taxon>
    </lineage>
</organism>
<evidence type="ECO:0000313" key="3">
    <source>
        <dbReference type="Proteomes" id="UP001597472"/>
    </source>
</evidence>
<accession>A0ABW5KRX8</accession>
<keyword evidence="3" id="KW-1185">Reference proteome</keyword>
<evidence type="ECO:0000313" key="2">
    <source>
        <dbReference type="EMBL" id="MFD2551762.1"/>
    </source>
</evidence>
<sequence length="516" mass="58377">MAKQTDTSKERQVLPNVLMNSVLGKLYDILTSGDTVAPKSKDNYLAWLSVGVPYPKEELEFLSTGFTGIYREPEPLKEGGEPVERTEKTPEEIQQLLAGDVTRKYMQAENLSRLLDLIPDTSGVKGDVTMNVWNPENTLSQAYRHILKFSQVANFEPDEKTKKKIQRLRGLLQETKIKKNIVTEEDEEVLQETALVKKYNEKLQNYLNEALEYNAHRVNALAAKDPAAVHYWSINASILRSKVMAAKNDWITNGFKEEYDQIAAFIAQVEGRSMLTLKQQYVDDMEKARLTSPSSGSDFYYASLIPGGFAETDNGWTEFSFGSSDFKSNYAFDSEKGHVGARAGFFGFGASAKGSHEKRTINKTIDTSSFKLSFKICQTMINRPWLNPNFITSKYWRFDVNNSQFKNNMVSDGKTPPQGMIPAYTTTAIFIKDLELKFSKNNSEFMDEMSKTSGKGRVGWGPFRLSGSYENNHKERDMEVSREGQGIKVKGMQLIGFKCHMLPKSPDAQPDVKEWV</sequence>
<comment type="caution">
    <text evidence="2">The sequence shown here is derived from an EMBL/GenBank/DDBJ whole genome shotgun (WGS) entry which is preliminary data.</text>
</comment>
<name>A0ABW5KRX8_9FLAO</name>
<keyword evidence="1" id="KW-0175">Coiled coil</keyword>
<dbReference type="Proteomes" id="UP001597472">
    <property type="component" value="Unassembled WGS sequence"/>
</dbReference>
<dbReference type="EMBL" id="JBHULS010000003">
    <property type="protein sequence ID" value="MFD2551762.1"/>
    <property type="molecule type" value="Genomic_DNA"/>
</dbReference>
<dbReference type="RefSeq" id="WP_376893231.1">
    <property type="nucleotide sequence ID" value="NZ_JBHULS010000003.1"/>
</dbReference>
<protein>
    <submittedName>
        <fullName evidence="2">Uncharacterized protein</fullName>
    </submittedName>
</protein>
<gene>
    <name evidence="2" type="ORF">ACFSQP_08040</name>
</gene>
<evidence type="ECO:0000256" key="1">
    <source>
        <dbReference type="SAM" id="Coils"/>
    </source>
</evidence>
<proteinExistence type="predicted"/>